<accession>A0A521FTG0</accession>
<protein>
    <submittedName>
        <fullName evidence="1">Uncharacterized protein</fullName>
    </submittedName>
</protein>
<organism evidence="1 2">
    <name type="scientific">Thalassovita litoralis</name>
    <dbReference type="NCBI Taxonomy" id="1010611"/>
    <lineage>
        <taxon>Bacteria</taxon>
        <taxon>Pseudomonadati</taxon>
        <taxon>Pseudomonadota</taxon>
        <taxon>Alphaproteobacteria</taxon>
        <taxon>Rhodobacterales</taxon>
        <taxon>Roseobacteraceae</taxon>
        <taxon>Thalassovita</taxon>
    </lineage>
</organism>
<sequence length="90" mass="10034">MRLLWMLDAHETRGQPLAEIARAEGVTRNTVAGLIYRVRREADAMACLCRRPENRDGGMPRRWWSGMSGSAGAWRPVAEVAAGLVEGVRR</sequence>
<evidence type="ECO:0000313" key="2">
    <source>
        <dbReference type="Proteomes" id="UP000316030"/>
    </source>
</evidence>
<dbReference type="AlphaFoldDB" id="A0A521FTG0"/>
<keyword evidence="2" id="KW-1185">Reference proteome</keyword>
<dbReference type="EMBL" id="FXTO01000054">
    <property type="protein sequence ID" value="SMO99459.1"/>
    <property type="molecule type" value="Genomic_DNA"/>
</dbReference>
<reference evidence="1 2" key="1">
    <citation type="submission" date="2017-05" db="EMBL/GenBank/DDBJ databases">
        <authorList>
            <person name="Varghese N."/>
            <person name="Submissions S."/>
        </authorList>
    </citation>
    <scope>NUCLEOTIDE SEQUENCE [LARGE SCALE GENOMIC DNA]</scope>
    <source>
        <strain evidence="1 2">DSM 29506</strain>
    </source>
</reference>
<proteinExistence type="predicted"/>
<evidence type="ECO:0000313" key="1">
    <source>
        <dbReference type="EMBL" id="SMO99459.1"/>
    </source>
</evidence>
<dbReference type="Proteomes" id="UP000316030">
    <property type="component" value="Unassembled WGS sequence"/>
</dbReference>
<gene>
    <name evidence="1" type="ORF">SAMN06265173_15412</name>
</gene>
<name>A0A521FTG0_9RHOB</name>